<keyword evidence="3" id="KW-0762">Sugar transport</keyword>
<dbReference type="InterPro" id="IPR013012">
    <property type="entry name" value="PTS_EIIB_3"/>
</dbReference>
<dbReference type="InterPro" id="IPR051819">
    <property type="entry name" value="PTS_sugar-specific_EIIB"/>
</dbReference>
<protein>
    <recommendedName>
        <fullName evidence="8">PTS EIIB type-3 domain-containing protein</fullName>
    </recommendedName>
</protein>
<evidence type="ECO:0000256" key="1">
    <source>
        <dbReference type="ARBA" id="ARBA00022448"/>
    </source>
</evidence>
<keyword evidence="7" id="KW-0472">Membrane</keyword>
<keyword evidence="1" id="KW-0813">Transport</keyword>
<dbReference type="InterPro" id="IPR003501">
    <property type="entry name" value="PTS_EIIB_2/3"/>
</dbReference>
<dbReference type="InterPro" id="IPR036095">
    <property type="entry name" value="PTS_EIIB-like_sf"/>
</dbReference>
<dbReference type="AlphaFoldDB" id="A0A645G8U9"/>
<evidence type="ECO:0000259" key="8">
    <source>
        <dbReference type="PROSITE" id="PS51100"/>
    </source>
</evidence>
<evidence type="ECO:0000256" key="3">
    <source>
        <dbReference type="ARBA" id="ARBA00022597"/>
    </source>
</evidence>
<keyword evidence="6" id="KW-0418">Kinase</keyword>
<keyword evidence="7" id="KW-0812">Transmembrane</keyword>
<dbReference type="SUPFAM" id="SSF52794">
    <property type="entry name" value="PTS system IIB component-like"/>
    <property type="match status" value="1"/>
</dbReference>
<accession>A0A645G8U9</accession>
<keyword evidence="7" id="KW-1133">Transmembrane helix</keyword>
<evidence type="ECO:0000256" key="5">
    <source>
        <dbReference type="ARBA" id="ARBA00022683"/>
    </source>
</evidence>
<reference evidence="9" key="1">
    <citation type="submission" date="2019-08" db="EMBL/GenBank/DDBJ databases">
        <authorList>
            <person name="Kucharzyk K."/>
            <person name="Murdoch R.W."/>
            <person name="Higgins S."/>
            <person name="Loffler F."/>
        </authorList>
    </citation>
    <scope>NUCLEOTIDE SEQUENCE</scope>
</reference>
<sequence>MIGMIVAFIINKGSYYISGGGIVIYNILLVCSAGMSTSLLVTKMKRAAEEQGIEAEIKAVAEADLKNNSEGIDVLLLGPQVRYMLPKMRAMMGPMGIPVDVIPSSDYGLMNGEKVLMQAVSVIKGK</sequence>
<evidence type="ECO:0000256" key="4">
    <source>
        <dbReference type="ARBA" id="ARBA00022679"/>
    </source>
</evidence>
<dbReference type="PANTHER" id="PTHR34581:SF2">
    <property type="entry name" value="PTS SYSTEM N,N'-DIACETYLCHITOBIOSE-SPECIFIC EIIB COMPONENT"/>
    <property type="match status" value="1"/>
</dbReference>
<keyword evidence="5" id="KW-0598">Phosphotransferase system</keyword>
<gene>
    <name evidence="9" type="ORF">SDC9_167893</name>
</gene>
<dbReference type="GO" id="GO:0008982">
    <property type="term" value="F:protein-N(PI)-phosphohistidine-sugar phosphotransferase activity"/>
    <property type="evidence" value="ECO:0007669"/>
    <property type="project" value="InterPro"/>
</dbReference>
<organism evidence="9">
    <name type="scientific">bioreactor metagenome</name>
    <dbReference type="NCBI Taxonomy" id="1076179"/>
    <lineage>
        <taxon>unclassified sequences</taxon>
        <taxon>metagenomes</taxon>
        <taxon>ecological metagenomes</taxon>
    </lineage>
</organism>
<dbReference type="Gene3D" id="3.40.50.2300">
    <property type="match status" value="1"/>
</dbReference>
<dbReference type="PANTHER" id="PTHR34581">
    <property type="entry name" value="PTS SYSTEM N,N'-DIACETYLCHITOBIOSE-SPECIFIC EIIB COMPONENT"/>
    <property type="match status" value="1"/>
</dbReference>
<evidence type="ECO:0000256" key="6">
    <source>
        <dbReference type="ARBA" id="ARBA00022777"/>
    </source>
</evidence>
<proteinExistence type="predicted"/>
<feature type="domain" description="PTS EIIB type-3" evidence="8">
    <location>
        <begin position="24"/>
        <end position="126"/>
    </location>
</feature>
<dbReference type="GO" id="GO:0009401">
    <property type="term" value="P:phosphoenolpyruvate-dependent sugar phosphotransferase system"/>
    <property type="evidence" value="ECO:0007669"/>
    <property type="project" value="UniProtKB-KW"/>
</dbReference>
<evidence type="ECO:0000313" key="9">
    <source>
        <dbReference type="EMBL" id="MPN20514.1"/>
    </source>
</evidence>
<dbReference type="GO" id="GO:0016301">
    <property type="term" value="F:kinase activity"/>
    <property type="evidence" value="ECO:0007669"/>
    <property type="project" value="UniProtKB-KW"/>
</dbReference>
<keyword evidence="2" id="KW-0597">Phosphoprotein</keyword>
<name>A0A645G8U9_9ZZZZ</name>
<comment type="caution">
    <text evidence="9">The sequence shown here is derived from an EMBL/GenBank/DDBJ whole genome shotgun (WGS) entry which is preliminary data.</text>
</comment>
<feature type="transmembrane region" description="Helical" evidence="7">
    <location>
        <begin position="22"/>
        <end position="41"/>
    </location>
</feature>
<keyword evidence="4" id="KW-0808">Transferase</keyword>
<dbReference type="PROSITE" id="PS51100">
    <property type="entry name" value="PTS_EIIB_TYPE_3"/>
    <property type="match status" value="1"/>
</dbReference>
<dbReference type="Pfam" id="PF02302">
    <property type="entry name" value="PTS_IIB"/>
    <property type="match status" value="1"/>
</dbReference>
<dbReference type="CDD" id="cd05564">
    <property type="entry name" value="PTS_IIB_chitobiose_lichenan"/>
    <property type="match status" value="1"/>
</dbReference>
<dbReference type="EMBL" id="VSSQ01068301">
    <property type="protein sequence ID" value="MPN20514.1"/>
    <property type="molecule type" value="Genomic_DNA"/>
</dbReference>
<evidence type="ECO:0000256" key="7">
    <source>
        <dbReference type="SAM" id="Phobius"/>
    </source>
</evidence>
<evidence type="ECO:0000256" key="2">
    <source>
        <dbReference type="ARBA" id="ARBA00022553"/>
    </source>
</evidence>